<evidence type="ECO:0000313" key="3">
    <source>
        <dbReference type="EMBL" id="KAG8064765.1"/>
    </source>
</evidence>
<protein>
    <recommendedName>
        <fullName evidence="5">Secreted protein</fullName>
    </recommendedName>
</protein>
<accession>A0A8J5SPZ8</accession>
<name>A0A8J5SPZ8_ZIZPA</name>
<evidence type="ECO:0000256" key="2">
    <source>
        <dbReference type="SAM" id="SignalP"/>
    </source>
</evidence>
<feature type="compositionally biased region" description="Polar residues" evidence="1">
    <location>
        <begin position="59"/>
        <end position="76"/>
    </location>
</feature>
<keyword evidence="2" id="KW-0732">Signal</keyword>
<evidence type="ECO:0000313" key="4">
    <source>
        <dbReference type="Proteomes" id="UP000729402"/>
    </source>
</evidence>
<reference evidence="3" key="1">
    <citation type="journal article" date="2021" name="bioRxiv">
        <title>Whole Genome Assembly and Annotation of Northern Wild Rice, Zizania palustris L., Supports a Whole Genome Duplication in the Zizania Genus.</title>
        <authorList>
            <person name="Haas M."/>
            <person name="Kono T."/>
            <person name="Macchietto M."/>
            <person name="Millas R."/>
            <person name="McGilp L."/>
            <person name="Shao M."/>
            <person name="Duquette J."/>
            <person name="Hirsch C.N."/>
            <person name="Kimball J."/>
        </authorList>
    </citation>
    <scope>NUCLEOTIDE SEQUENCE</scope>
    <source>
        <tissue evidence="3">Fresh leaf tissue</tissue>
    </source>
</reference>
<evidence type="ECO:0008006" key="5">
    <source>
        <dbReference type="Google" id="ProtNLM"/>
    </source>
</evidence>
<evidence type="ECO:0000256" key="1">
    <source>
        <dbReference type="SAM" id="MobiDB-lite"/>
    </source>
</evidence>
<proteinExistence type="predicted"/>
<sequence>MAIANPFSLTFILAIVVSSAHGSSDDEVGERDGVEPTRAMTQAATRGRRRSNGGDMSNVGRSGSDVSDVNRSGSGASNVGRFGGGVSSSSKAINRLRPLNRVDQPINRLTD</sequence>
<dbReference type="Proteomes" id="UP000729402">
    <property type="component" value="Unassembled WGS sequence"/>
</dbReference>
<feature type="region of interest" description="Disordered" evidence="1">
    <location>
        <begin position="20"/>
        <end position="111"/>
    </location>
</feature>
<feature type="signal peptide" evidence="2">
    <location>
        <begin position="1"/>
        <end position="22"/>
    </location>
</feature>
<dbReference type="EMBL" id="JAAALK010000285">
    <property type="protein sequence ID" value="KAG8064765.1"/>
    <property type="molecule type" value="Genomic_DNA"/>
</dbReference>
<organism evidence="3 4">
    <name type="scientific">Zizania palustris</name>
    <name type="common">Northern wild rice</name>
    <dbReference type="NCBI Taxonomy" id="103762"/>
    <lineage>
        <taxon>Eukaryota</taxon>
        <taxon>Viridiplantae</taxon>
        <taxon>Streptophyta</taxon>
        <taxon>Embryophyta</taxon>
        <taxon>Tracheophyta</taxon>
        <taxon>Spermatophyta</taxon>
        <taxon>Magnoliopsida</taxon>
        <taxon>Liliopsida</taxon>
        <taxon>Poales</taxon>
        <taxon>Poaceae</taxon>
        <taxon>BOP clade</taxon>
        <taxon>Oryzoideae</taxon>
        <taxon>Oryzeae</taxon>
        <taxon>Zizaniinae</taxon>
        <taxon>Zizania</taxon>
    </lineage>
</organism>
<feature type="chain" id="PRO_5035313666" description="Secreted protein" evidence="2">
    <location>
        <begin position="23"/>
        <end position="111"/>
    </location>
</feature>
<dbReference type="AlphaFoldDB" id="A0A8J5SPZ8"/>
<gene>
    <name evidence="3" type="ORF">GUJ93_ZPchr0004g38469</name>
</gene>
<comment type="caution">
    <text evidence="3">The sequence shown here is derived from an EMBL/GenBank/DDBJ whole genome shotgun (WGS) entry which is preliminary data.</text>
</comment>
<reference evidence="3" key="2">
    <citation type="submission" date="2021-02" db="EMBL/GenBank/DDBJ databases">
        <authorList>
            <person name="Kimball J.A."/>
            <person name="Haas M.W."/>
            <person name="Macchietto M."/>
            <person name="Kono T."/>
            <person name="Duquette J."/>
            <person name="Shao M."/>
        </authorList>
    </citation>
    <scope>NUCLEOTIDE SEQUENCE</scope>
    <source>
        <tissue evidence="3">Fresh leaf tissue</tissue>
    </source>
</reference>
<keyword evidence="4" id="KW-1185">Reference proteome</keyword>